<evidence type="ECO:0000313" key="1">
    <source>
        <dbReference type="EMBL" id="CZV63503.1"/>
    </source>
</evidence>
<protein>
    <submittedName>
        <fullName evidence="1">Uncharacterized protein</fullName>
    </submittedName>
</protein>
<proteinExistence type="predicted"/>
<accession>A0A144MLW3</accession>
<organism evidence="1 2">
    <name type="scientific">Enterobacter cloacae</name>
    <dbReference type="NCBI Taxonomy" id="550"/>
    <lineage>
        <taxon>Bacteria</taxon>
        <taxon>Pseudomonadati</taxon>
        <taxon>Pseudomonadota</taxon>
        <taxon>Gammaproteobacteria</taxon>
        <taxon>Enterobacterales</taxon>
        <taxon>Enterobacteriaceae</taxon>
        <taxon>Enterobacter</taxon>
        <taxon>Enterobacter cloacae complex</taxon>
    </lineage>
</organism>
<dbReference type="RefSeq" id="WP_063144538.1">
    <property type="nucleotide sequence ID" value="NZ_FJXR01000016.1"/>
</dbReference>
<evidence type="ECO:0000313" key="2">
    <source>
        <dbReference type="Proteomes" id="UP000076008"/>
    </source>
</evidence>
<reference evidence="1 2" key="1">
    <citation type="submission" date="2016-03" db="EMBL/GenBank/DDBJ databases">
        <authorList>
            <consortium name="Pathogen Informatics"/>
        </authorList>
    </citation>
    <scope>NUCLEOTIDE SEQUENCE [LARGE SCALE GENOMIC DNA]</scope>
    <source>
        <strain evidence="2">e1252</strain>
    </source>
</reference>
<gene>
    <name evidence="1" type="ORF">SAMEA2273318_02866</name>
</gene>
<dbReference type="Proteomes" id="UP000076008">
    <property type="component" value="Unassembled WGS sequence"/>
</dbReference>
<dbReference type="EMBL" id="FJXR01000016">
    <property type="protein sequence ID" value="CZV63503.1"/>
    <property type="molecule type" value="Genomic_DNA"/>
</dbReference>
<dbReference type="AlphaFoldDB" id="A0A144MLW3"/>
<name>A0A144MLW3_ENTCL</name>
<sequence length="157" mass="17648">MSAKIIFISIIAALVALFSIVLHRGAIPVALVCTSKYHIELDTQKDGIKIKGEVLQVFRISSEKDGMLSQVGVLDVNGKQYAVNRTTSLRFLGKDSDGYLRTERLAIVKNDNDDLPDAITDLLMSKQTLFYYKVIHIDDNVYGIRDLRRTLMVCRAK</sequence>